<name>A0A8H8Z0T3_9PROT</name>
<comment type="caution">
    <text evidence="1">The sequence shown here is derived from an EMBL/GenBank/DDBJ whole genome shotgun (WGS) entry which is preliminary data.</text>
</comment>
<sequence>MSDLALSRIKLKTLPVQIKEAELQILVHQRKVITCTNTLLENIQQQMTTPSSLLIASGIGFILSELTKIKPAESDRETQQPIAVETTDIAGPLMSTLKLLTSINAIYTAYNASASRTGT</sequence>
<dbReference type="EMBL" id="CAJNAP010000034">
    <property type="protein sequence ID" value="CAE6512225.1"/>
    <property type="molecule type" value="Genomic_DNA"/>
</dbReference>
<protein>
    <submittedName>
        <fullName evidence="1">Uncharacterized protein</fullName>
    </submittedName>
</protein>
<proteinExistence type="predicted"/>
<dbReference type="Proteomes" id="UP000601736">
    <property type="component" value="Unassembled WGS sequence"/>
</dbReference>
<accession>A0A8H8Z0T3</accession>
<evidence type="ECO:0000313" key="2">
    <source>
        <dbReference type="Proteomes" id="UP000601736"/>
    </source>
</evidence>
<reference evidence="1" key="1">
    <citation type="submission" date="2021-02" db="EMBL/GenBank/DDBJ databases">
        <authorList>
            <person name="Han P."/>
        </authorList>
    </citation>
    <scope>NUCLEOTIDE SEQUENCE</scope>
    <source>
        <strain evidence="1">Nitrosomonas nitrosa 18-3D</strain>
    </source>
</reference>
<dbReference type="AlphaFoldDB" id="A0A8H8Z0T3"/>
<organism evidence="1 2">
    <name type="scientific">Nitrosomonas nitrosa</name>
    <dbReference type="NCBI Taxonomy" id="52442"/>
    <lineage>
        <taxon>Bacteria</taxon>
        <taxon>Pseudomonadati</taxon>
        <taxon>Pseudomonadota</taxon>
        <taxon>Betaproteobacteria</taxon>
        <taxon>Nitrosomonadales</taxon>
        <taxon>Nitrosomonadaceae</taxon>
        <taxon>Nitrosomonas</taxon>
    </lineage>
</organism>
<dbReference type="RefSeq" id="WP_204800185.1">
    <property type="nucleotide sequence ID" value="NZ_CAJNAP010000034.1"/>
</dbReference>
<gene>
    <name evidence="1" type="ORF">NMYAN_40084</name>
</gene>
<evidence type="ECO:0000313" key="1">
    <source>
        <dbReference type="EMBL" id="CAE6512225.1"/>
    </source>
</evidence>